<feature type="transmembrane region" description="Helical" evidence="1">
    <location>
        <begin position="7"/>
        <end position="31"/>
    </location>
</feature>
<sequence>WQGLRGYLTVAGWGLGLAAAGISLLALAVGANEAPDGVLTAALGPVVGLAMFNGWYEDKLFVWDNQAGKVVPLRIVYSEDIKAAGLKKVIEQGLESWREFKGPADIDYDNFIYGLEANMCLPTYYFLLSDDNQLQGYMQVFLPTHREKFGKTVFISLSIKLAPWNEPRLHDNRRYKGIHHQIFTYFMKVMTDRYGKIMFELLTGNCPLIARLRKAGVNASKYEYG</sequence>
<dbReference type="AlphaFoldDB" id="X0YAA2"/>
<keyword evidence="1" id="KW-0812">Transmembrane</keyword>
<reference evidence="2" key="1">
    <citation type="journal article" date="2014" name="Front. Microbiol.">
        <title>High frequency of phylogenetically diverse reductive dehalogenase-homologous genes in deep subseafloor sedimentary metagenomes.</title>
        <authorList>
            <person name="Kawai M."/>
            <person name="Futagami T."/>
            <person name="Toyoda A."/>
            <person name="Takaki Y."/>
            <person name="Nishi S."/>
            <person name="Hori S."/>
            <person name="Arai W."/>
            <person name="Tsubouchi T."/>
            <person name="Morono Y."/>
            <person name="Uchiyama I."/>
            <person name="Ito T."/>
            <person name="Fujiyama A."/>
            <person name="Inagaki F."/>
            <person name="Takami H."/>
        </authorList>
    </citation>
    <scope>NUCLEOTIDE SEQUENCE</scope>
    <source>
        <strain evidence="2">Expedition CK06-06</strain>
    </source>
</reference>
<comment type="caution">
    <text evidence="2">The sequence shown here is derived from an EMBL/GenBank/DDBJ whole genome shotgun (WGS) entry which is preliminary data.</text>
</comment>
<keyword evidence="1" id="KW-0472">Membrane</keyword>
<feature type="non-terminal residue" evidence="2">
    <location>
        <position position="225"/>
    </location>
</feature>
<dbReference type="EMBL" id="BARS01053632">
    <property type="protein sequence ID" value="GAG52759.1"/>
    <property type="molecule type" value="Genomic_DNA"/>
</dbReference>
<organism evidence="2">
    <name type="scientific">marine sediment metagenome</name>
    <dbReference type="NCBI Taxonomy" id="412755"/>
    <lineage>
        <taxon>unclassified sequences</taxon>
        <taxon>metagenomes</taxon>
        <taxon>ecological metagenomes</taxon>
    </lineage>
</organism>
<protein>
    <submittedName>
        <fullName evidence="2">Uncharacterized protein</fullName>
    </submittedName>
</protein>
<evidence type="ECO:0000313" key="2">
    <source>
        <dbReference type="EMBL" id="GAG52759.1"/>
    </source>
</evidence>
<keyword evidence="1" id="KW-1133">Transmembrane helix</keyword>
<accession>X0YAA2</accession>
<proteinExistence type="predicted"/>
<name>X0YAA2_9ZZZZ</name>
<feature type="non-terminal residue" evidence="2">
    <location>
        <position position="1"/>
    </location>
</feature>
<gene>
    <name evidence="2" type="ORF">S01H1_79540</name>
</gene>
<evidence type="ECO:0000256" key="1">
    <source>
        <dbReference type="SAM" id="Phobius"/>
    </source>
</evidence>
<feature type="transmembrane region" description="Helical" evidence="1">
    <location>
        <begin position="37"/>
        <end position="56"/>
    </location>
</feature>